<dbReference type="Proteomes" id="UP000268230">
    <property type="component" value="Chromosome"/>
</dbReference>
<keyword evidence="1" id="KW-0732">Signal</keyword>
<accession>A0A3S8UHB4</accession>
<dbReference type="EMBL" id="CP034338">
    <property type="protein sequence ID" value="AZL67764.1"/>
    <property type="molecule type" value="Genomic_DNA"/>
</dbReference>
<dbReference type="Pfam" id="PF14903">
    <property type="entry name" value="WG_beta_rep"/>
    <property type="match status" value="3"/>
</dbReference>
<dbReference type="AlphaFoldDB" id="A0A3S8UHB4"/>
<feature type="chain" id="PRO_5019072742" evidence="1">
    <location>
        <begin position="31"/>
        <end position="543"/>
    </location>
</feature>
<evidence type="ECO:0000256" key="1">
    <source>
        <dbReference type="SAM" id="SignalP"/>
    </source>
</evidence>
<proteinExistence type="predicted"/>
<organism evidence="2 3">
    <name type="scientific">Pseudomonas entomophila</name>
    <dbReference type="NCBI Taxonomy" id="312306"/>
    <lineage>
        <taxon>Bacteria</taxon>
        <taxon>Pseudomonadati</taxon>
        <taxon>Pseudomonadota</taxon>
        <taxon>Gammaproteobacteria</taxon>
        <taxon>Pseudomonadales</taxon>
        <taxon>Pseudomonadaceae</taxon>
        <taxon>Pseudomonas</taxon>
    </lineage>
</organism>
<gene>
    <name evidence="2" type="ORF">EJA05_08450</name>
</gene>
<dbReference type="InterPro" id="IPR032774">
    <property type="entry name" value="WG_beta_rep"/>
</dbReference>
<dbReference type="OrthoDB" id="8176121at2"/>
<evidence type="ECO:0000313" key="3">
    <source>
        <dbReference type="Proteomes" id="UP000268230"/>
    </source>
</evidence>
<dbReference type="KEGG" id="pory:EJA05_08450"/>
<sequence>MMCSMKPLITAPRAALLAFLSLLLAGCEQAPAVKTPPVAQMTIPLCVNDQCAVLDQNGAFRVGPDNDYDLIYTQPFTNAFIFGKGDYWNLASGDGKQVLRAELTDEVFPLTPGLFGFVRDGKSGVMDEQGKEVLPAAFDSIYVGGENDFIVVELDERRGILTPKGEKVSEAVFDSMYVRDDFAKRGNWVLAQKGSENWGYNLQTKVLRKLDFDTITSAADGFLVVSREGQAGVGLANAAGDLVIPLGKYWLGTPGAGLVGYRDGYDKPCGYLDYQGKVIIEAQYQSCETFGKTGAMVQVPRTEEDRGKAGMIGHDGKWLIQPEYDSVGDAGLGLMGMSGHRPGFNHIGKLQNAFLATYGTIDLDQGKVLVQPTYQQIGVITPKRFAFTELKSPRKTVTFLGMPSETATVGLMDEQGKVLIKPEQFVMLKLTADGHHLVASEGSTSDASRALYDLDGKLLVPAKWQDLQVDEARGAIFGYRVEGNGDDAVRTLRALYCLDGTVVFDTNRLPCGAEQVVDGKGKVLWPQDAQAHCPAPEPVAEAS</sequence>
<dbReference type="PROSITE" id="PS51257">
    <property type="entry name" value="PROKAR_LIPOPROTEIN"/>
    <property type="match status" value="1"/>
</dbReference>
<evidence type="ECO:0000313" key="2">
    <source>
        <dbReference type="EMBL" id="AZL67764.1"/>
    </source>
</evidence>
<dbReference type="PANTHER" id="PTHR37841">
    <property type="entry name" value="GLR2918 PROTEIN"/>
    <property type="match status" value="1"/>
</dbReference>
<name>A0A3S8UHB4_9PSED</name>
<feature type="signal peptide" evidence="1">
    <location>
        <begin position="1"/>
        <end position="30"/>
    </location>
</feature>
<reference evidence="2 3" key="1">
    <citation type="submission" date="2018-12" db="EMBL/GenBank/DDBJ databases">
        <authorList>
            <person name="Li S."/>
            <person name="Yang R."/>
            <person name="Chen G."/>
            <person name="Zou L."/>
            <person name="Zhang C."/>
            <person name="Chen Y."/>
            <person name="Liu Z."/>
            <person name="Li Y."/>
            <person name="Yan Y."/>
            <person name="Huang M."/>
            <person name="Chen T."/>
        </authorList>
    </citation>
    <scope>NUCLEOTIDE SEQUENCE [LARGE SCALE GENOMIC DNA]</scope>
    <source>
        <strain evidence="2 3">1257</strain>
    </source>
</reference>
<protein>
    <submittedName>
        <fullName evidence="2">WG repeat-containing protein</fullName>
    </submittedName>
</protein>
<dbReference type="PANTHER" id="PTHR37841:SF1">
    <property type="entry name" value="DUF3298 DOMAIN-CONTAINING PROTEIN"/>
    <property type="match status" value="1"/>
</dbReference>